<keyword evidence="4 7" id="KW-0808">Transferase</keyword>
<dbReference type="Pfam" id="PF00535">
    <property type="entry name" value="Glycos_transf_2"/>
    <property type="match status" value="1"/>
</dbReference>
<dbReference type="CDD" id="cd02522">
    <property type="entry name" value="GT_2_like_a"/>
    <property type="match status" value="1"/>
</dbReference>
<feature type="domain" description="Glycosyltransferase 2-like" evidence="6">
    <location>
        <begin position="12"/>
        <end position="114"/>
    </location>
</feature>
<protein>
    <submittedName>
        <fullName evidence="7">Glycosyl transferase</fullName>
    </submittedName>
</protein>
<keyword evidence="2" id="KW-1003">Cell membrane</keyword>
<evidence type="ECO:0000313" key="7">
    <source>
        <dbReference type="EMBL" id="EIG54557.1"/>
    </source>
</evidence>
<keyword evidence="3" id="KW-0328">Glycosyltransferase</keyword>
<dbReference type="PANTHER" id="PTHR43646">
    <property type="entry name" value="GLYCOSYLTRANSFERASE"/>
    <property type="match status" value="1"/>
</dbReference>
<evidence type="ECO:0000256" key="2">
    <source>
        <dbReference type="ARBA" id="ARBA00022475"/>
    </source>
</evidence>
<dbReference type="NCBIfam" id="TIGR04283">
    <property type="entry name" value="glyco_like_mftF"/>
    <property type="match status" value="1"/>
</dbReference>
<dbReference type="InterPro" id="IPR029044">
    <property type="entry name" value="Nucleotide-diphossugar_trans"/>
</dbReference>
<proteinExistence type="predicted"/>
<accession>I2Q451</accession>
<keyword evidence="5" id="KW-0472">Membrane</keyword>
<evidence type="ECO:0000256" key="4">
    <source>
        <dbReference type="ARBA" id="ARBA00022679"/>
    </source>
</evidence>
<dbReference type="PANTHER" id="PTHR43646:SF2">
    <property type="entry name" value="GLYCOSYLTRANSFERASE 2-LIKE DOMAIN-CONTAINING PROTEIN"/>
    <property type="match status" value="1"/>
</dbReference>
<evidence type="ECO:0000256" key="1">
    <source>
        <dbReference type="ARBA" id="ARBA00004236"/>
    </source>
</evidence>
<dbReference type="InterPro" id="IPR026461">
    <property type="entry name" value="Trfase_2_rSAM/seldom_assoc"/>
</dbReference>
<dbReference type="EMBL" id="JH600068">
    <property type="protein sequence ID" value="EIG54557.1"/>
    <property type="molecule type" value="Genomic_DNA"/>
</dbReference>
<evidence type="ECO:0000256" key="3">
    <source>
        <dbReference type="ARBA" id="ARBA00022676"/>
    </source>
</evidence>
<dbReference type="HOGENOM" id="CLU_025996_17_3_7"/>
<sequence length="244" mass="25579">MIPPRPLRPLFSVVTPVLGEAGRINALVDHIRMSGYGLALEIIVVDGDPAGSTLAALSRDGVCGLTAPRGRASQLNAGAAVARGENLLFLHADTRLPAGAFQAAAAALDGPADAGAFSLAIRSKNPLLACIAAGATLRSRIFSLPYGDQAQFVRRDLFNAMGGFPAIPIMEDVALMRAIVRAGGRVAILPLRVTTSARRWRAEGILGTTARNLTLITLYSLGVAPARLARLYPAMPDLPRRGRG</sequence>
<dbReference type="Gene3D" id="3.90.550.10">
    <property type="entry name" value="Spore Coat Polysaccharide Biosynthesis Protein SpsA, Chain A"/>
    <property type="match status" value="1"/>
</dbReference>
<evidence type="ECO:0000259" key="6">
    <source>
        <dbReference type="Pfam" id="PF00535"/>
    </source>
</evidence>
<dbReference type="GO" id="GO:0005886">
    <property type="term" value="C:plasma membrane"/>
    <property type="evidence" value="ECO:0007669"/>
    <property type="project" value="UniProtKB-SubCell"/>
</dbReference>
<dbReference type="AlphaFoldDB" id="I2Q451"/>
<dbReference type="eggNOG" id="COG1215">
    <property type="taxonomic scope" value="Bacteria"/>
</dbReference>
<evidence type="ECO:0000256" key="5">
    <source>
        <dbReference type="ARBA" id="ARBA00023136"/>
    </source>
</evidence>
<comment type="subcellular location">
    <subcellularLocation>
        <location evidence="1">Cell membrane</location>
    </subcellularLocation>
</comment>
<dbReference type="OrthoDB" id="5291101at2"/>
<gene>
    <name evidence="7" type="ORF">DesU5LDRAFT_2914</name>
</gene>
<dbReference type="InterPro" id="IPR001173">
    <property type="entry name" value="Glyco_trans_2-like"/>
</dbReference>
<dbReference type="SUPFAM" id="SSF53448">
    <property type="entry name" value="Nucleotide-diphospho-sugar transferases"/>
    <property type="match status" value="1"/>
</dbReference>
<reference evidence="7" key="1">
    <citation type="submission" date="2011-11" db="EMBL/GenBank/DDBJ databases">
        <title>Improved High-Quality Draft sequence of Desulfovibrio sp. U5L.</title>
        <authorList>
            <consortium name="US DOE Joint Genome Institute"/>
            <person name="Lucas S."/>
            <person name="Han J."/>
            <person name="Lapidus A."/>
            <person name="Cheng J.-F."/>
            <person name="Goodwin L."/>
            <person name="Pitluck S."/>
            <person name="Peters L."/>
            <person name="Ovchinnikova G."/>
            <person name="Held B."/>
            <person name="Detter J.C."/>
            <person name="Han C."/>
            <person name="Tapia R."/>
            <person name="Land M."/>
            <person name="Hauser L."/>
            <person name="Kyrpides N."/>
            <person name="Ivanova N."/>
            <person name="Pagani I."/>
            <person name="Gabster J."/>
            <person name="Walker C."/>
            <person name="Stolyar S."/>
            <person name="Stahl D."/>
            <person name="Arkin A."/>
            <person name="Dehal P."/>
            <person name="Hazen T."/>
            <person name="Woyke T."/>
        </authorList>
    </citation>
    <scope>NUCLEOTIDE SEQUENCE [LARGE SCALE GENOMIC DNA]</scope>
    <source>
        <strain evidence="7">U5L</strain>
    </source>
</reference>
<organism evidence="7">
    <name type="scientific">Desulfovibrio sp. U5L</name>
    <dbReference type="NCBI Taxonomy" id="596152"/>
    <lineage>
        <taxon>Bacteria</taxon>
        <taxon>Pseudomonadati</taxon>
        <taxon>Thermodesulfobacteriota</taxon>
        <taxon>Desulfovibrionia</taxon>
        <taxon>Desulfovibrionales</taxon>
        <taxon>Desulfovibrionaceae</taxon>
        <taxon>Desulfovibrio</taxon>
    </lineage>
</organism>
<name>I2Q451_9BACT</name>
<dbReference type="STRING" id="596152.DesU5LDRAFT_2914"/>
<dbReference type="GO" id="GO:0016757">
    <property type="term" value="F:glycosyltransferase activity"/>
    <property type="evidence" value="ECO:0007669"/>
    <property type="project" value="UniProtKB-KW"/>
</dbReference>